<evidence type="ECO:0000313" key="2">
    <source>
        <dbReference type="Proteomes" id="UP000000771"/>
    </source>
</evidence>
<dbReference type="STRING" id="525909.Afer_0139"/>
<dbReference type="KEGG" id="afo:Afer_0139"/>
<dbReference type="EMBL" id="CP001631">
    <property type="protein sequence ID" value="ACU53108.1"/>
    <property type="molecule type" value="Genomic_DNA"/>
</dbReference>
<dbReference type="Proteomes" id="UP000000771">
    <property type="component" value="Chromosome"/>
</dbReference>
<gene>
    <name evidence="1" type="ordered locus">Afer_0139</name>
</gene>
<name>C7M210_ACIFD</name>
<proteinExistence type="predicted"/>
<evidence type="ECO:0000313" key="1">
    <source>
        <dbReference type="EMBL" id="ACU53108.1"/>
    </source>
</evidence>
<accession>C7M210</accession>
<sequence>MSAARILRGTLDGVGTVALPPVEHLRAGDAEHIALAHAIEEAERRGEERGRAAGEAAARQLLEAERAALASTREALASVLRRLERIGRESLEADVVEVVTLALELAREVLAAEVVPPRERIEAWVGRVLAERDVEELTVRLAPPASEDLADTLVELAEREGARLRVERDVSLEPYDVVVELGAGVLDLTVKGAFERVLQELRELGQ</sequence>
<dbReference type="RefSeq" id="WP_015797613.1">
    <property type="nucleotide sequence ID" value="NC_013124.1"/>
</dbReference>
<organism evidence="1 2">
    <name type="scientific">Acidimicrobium ferrooxidans (strain DSM 10331 / JCM 15462 / NBRC 103882 / ICP)</name>
    <dbReference type="NCBI Taxonomy" id="525909"/>
    <lineage>
        <taxon>Bacteria</taxon>
        <taxon>Bacillati</taxon>
        <taxon>Actinomycetota</taxon>
        <taxon>Acidimicrobiia</taxon>
        <taxon>Acidimicrobiales</taxon>
        <taxon>Acidimicrobiaceae</taxon>
        <taxon>Acidimicrobium</taxon>
    </lineage>
</organism>
<keyword evidence="2" id="KW-1185">Reference proteome</keyword>
<dbReference type="HOGENOM" id="CLU_1329571_0_0_11"/>
<dbReference type="AlphaFoldDB" id="C7M210"/>
<protein>
    <submittedName>
        <fullName evidence="1">Uncharacterized protein</fullName>
    </submittedName>
</protein>
<reference evidence="1 2" key="1">
    <citation type="journal article" date="2009" name="Stand. Genomic Sci.">
        <title>Complete genome sequence of Acidimicrobium ferrooxidans type strain (ICP).</title>
        <authorList>
            <person name="Clum A."/>
            <person name="Nolan M."/>
            <person name="Lang E."/>
            <person name="Glavina Del Rio T."/>
            <person name="Tice H."/>
            <person name="Copeland A."/>
            <person name="Cheng J.F."/>
            <person name="Lucas S."/>
            <person name="Chen F."/>
            <person name="Bruce D."/>
            <person name="Goodwin L."/>
            <person name="Pitluck S."/>
            <person name="Ivanova N."/>
            <person name="Mavrommatis K."/>
            <person name="Mikhailova N."/>
            <person name="Pati A."/>
            <person name="Chen A."/>
            <person name="Palaniappan K."/>
            <person name="Goker M."/>
            <person name="Spring S."/>
            <person name="Land M."/>
            <person name="Hauser L."/>
            <person name="Chang Y.J."/>
            <person name="Jeffries C.C."/>
            <person name="Chain P."/>
            <person name="Bristow J."/>
            <person name="Eisen J.A."/>
            <person name="Markowitz V."/>
            <person name="Hugenholtz P."/>
            <person name="Kyrpides N.C."/>
            <person name="Klenk H.P."/>
            <person name="Lapidus A."/>
        </authorList>
    </citation>
    <scope>NUCLEOTIDE SEQUENCE [LARGE SCALE GENOMIC DNA]</scope>
    <source>
        <strain evidence="2">DSM 10331 / JCM 15462 / NBRC 103882 / ICP</strain>
    </source>
</reference>